<accession>A0A212LYK8</accession>
<gene>
    <name evidence="1" type="ORF">KL86SPO_50341</name>
</gene>
<dbReference type="RefSeq" id="WP_288185222.1">
    <property type="nucleotide sequence ID" value="NZ_LT608335.1"/>
</dbReference>
<sequence>MMCIVECLAYADLEIKITQQQQLLLLEITGDTVANIHLTLNYLQAKVIAESLLATAGQIQLKEFLGSDTGYLFGHIQVAAKSEPEQEEKPKEKELGKCLPNSLFAPITNKFPSKAV</sequence>
<protein>
    <submittedName>
        <fullName evidence="1">Uncharacterized protein</fullName>
    </submittedName>
</protein>
<organism evidence="1">
    <name type="scientific">uncultured Sporomusa sp</name>
    <dbReference type="NCBI Taxonomy" id="307249"/>
    <lineage>
        <taxon>Bacteria</taxon>
        <taxon>Bacillati</taxon>
        <taxon>Bacillota</taxon>
        <taxon>Negativicutes</taxon>
        <taxon>Selenomonadales</taxon>
        <taxon>Sporomusaceae</taxon>
        <taxon>Sporomusa</taxon>
        <taxon>environmental samples</taxon>
    </lineage>
</organism>
<reference evidence="1" key="1">
    <citation type="submission" date="2016-08" db="EMBL/GenBank/DDBJ databases">
        <authorList>
            <person name="Seilhamer J.J."/>
        </authorList>
    </citation>
    <scope>NUCLEOTIDE SEQUENCE</scope>
    <source>
        <strain evidence="1">86</strain>
    </source>
</reference>
<dbReference type="AlphaFoldDB" id="A0A212LYK8"/>
<proteinExistence type="predicted"/>
<dbReference type="EMBL" id="FMJE01000005">
    <property type="protein sequence ID" value="SCM82570.1"/>
    <property type="molecule type" value="Genomic_DNA"/>
</dbReference>
<evidence type="ECO:0000313" key="1">
    <source>
        <dbReference type="EMBL" id="SCM82570.1"/>
    </source>
</evidence>
<name>A0A212LYK8_9FIRM</name>